<dbReference type="SUPFAM" id="SSF51182">
    <property type="entry name" value="RmlC-like cupins"/>
    <property type="match status" value="1"/>
</dbReference>
<dbReference type="PANTHER" id="PTHR43212:SF3">
    <property type="entry name" value="QUERCETIN 2,3-DIOXYGENASE"/>
    <property type="match status" value="1"/>
</dbReference>
<dbReference type="EMBL" id="VSSQ01000187">
    <property type="protein sequence ID" value="MPL84276.1"/>
    <property type="molecule type" value="Genomic_DNA"/>
</dbReference>
<dbReference type="InterPro" id="IPR011051">
    <property type="entry name" value="RmlC_Cupin_sf"/>
</dbReference>
<gene>
    <name evidence="4" type="primary">yhhW_5</name>
    <name evidence="4" type="ORF">SDC9_30241</name>
</gene>
<accession>A0A644UYW3</accession>
<evidence type="ECO:0000256" key="1">
    <source>
        <dbReference type="ARBA" id="ARBA00008416"/>
    </source>
</evidence>
<dbReference type="InterPro" id="IPR041602">
    <property type="entry name" value="Quercetinase_C"/>
</dbReference>
<proteinExistence type="inferred from homology"/>
<dbReference type="Pfam" id="PF02678">
    <property type="entry name" value="Pirin"/>
    <property type="match status" value="1"/>
</dbReference>
<dbReference type="PANTHER" id="PTHR43212">
    <property type="entry name" value="QUERCETIN 2,3-DIOXYGENASE"/>
    <property type="match status" value="1"/>
</dbReference>
<dbReference type="PIRSF" id="PIRSF006232">
    <property type="entry name" value="Pirin"/>
    <property type="match status" value="1"/>
</dbReference>
<dbReference type="InterPro" id="IPR014710">
    <property type="entry name" value="RmlC-like_jellyroll"/>
</dbReference>
<evidence type="ECO:0000259" key="3">
    <source>
        <dbReference type="Pfam" id="PF17954"/>
    </source>
</evidence>
<dbReference type="AlphaFoldDB" id="A0A644UYW3"/>
<dbReference type="EC" id="1.13.11.24" evidence="4"/>
<keyword evidence="4" id="KW-0223">Dioxygenase</keyword>
<dbReference type="Pfam" id="PF17954">
    <property type="entry name" value="Pirin_C_2"/>
    <property type="match status" value="1"/>
</dbReference>
<evidence type="ECO:0000313" key="4">
    <source>
        <dbReference type="EMBL" id="MPL84276.1"/>
    </source>
</evidence>
<keyword evidence="4" id="KW-0560">Oxidoreductase</keyword>
<dbReference type="InterPro" id="IPR012093">
    <property type="entry name" value="Pirin"/>
</dbReference>
<sequence length="237" mass="26701">MKTKLYPADSRGHADHGWLKTNHTFSFANYYNPERIHFGALRVLNDDWIAAGEGFGRHPHDNMEIITIPFTGAVLHQDSMGNKGVIKPGELQVMSAGTGIFHSEHNDSKVDPLTLFQIWIIPNKKNVTPRYDQITISDWAKKDEFYQILSPNADDQGVWIHQDAWFNMADLSSGKELEYKLHREGSGVFIQLIEGNIEVSGNLLSGRDAISITESSSVKIKSTAEARVLVMEVPMHW</sequence>
<evidence type="ECO:0000259" key="2">
    <source>
        <dbReference type="Pfam" id="PF02678"/>
    </source>
</evidence>
<comment type="similarity">
    <text evidence="1">Belongs to the pirin family.</text>
</comment>
<dbReference type="GO" id="GO:0008127">
    <property type="term" value="F:quercetin 2,3-dioxygenase activity"/>
    <property type="evidence" value="ECO:0007669"/>
    <property type="project" value="UniProtKB-EC"/>
</dbReference>
<dbReference type="Gene3D" id="2.60.120.10">
    <property type="entry name" value="Jelly Rolls"/>
    <property type="match status" value="2"/>
</dbReference>
<protein>
    <submittedName>
        <fullName evidence="4">Quercetin 2,3-dioxygenase</fullName>
        <ecNumber evidence="4">1.13.11.24</ecNumber>
    </submittedName>
</protein>
<dbReference type="CDD" id="cd02910">
    <property type="entry name" value="cupin_Yhhw_N"/>
    <property type="match status" value="1"/>
</dbReference>
<feature type="domain" description="Pirin N-terminal" evidence="2">
    <location>
        <begin position="13"/>
        <end position="120"/>
    </location>
</feature>
<name>A0A644UYW3_9ZZZZ</name>
<organism evidence="4">
    <name type="scientific">bioreactor metagenome</name>
    <dbReference type="NCBI Taxonomy" id="1076179"/>
    <lineage>
        <taxon>unclassified sequences</taxon>
        <taxon>metagenomes</taxon>
        <taxon>ecological metagenomes</taxon>
    </lineage>
</organism>
<dbReference type="InterPro" id="IPR003829">
    <property type="entry name" value="Pirin_N_dom"/>
</dbReference>
<feature type="domain" description="Quercetin 2,3-dioxygenase C-terminal cupin" evidence="3">
    <location>
        <begin position="148"/>
        <end position="233"/>
    </location>
</feature>
<comment type="caution">
    <text evidence="4">The sequence shown here is derived from an EMBL/GenBank/DDBJ whole genome shotgun (WGS) entry which is preliminary data.</text>
</comment>
<reference evidence="4" key="1">
    <citation type="submission" date="2019-08" db="EMBL/GenBank/DDBJ databases">
        <authorList>
            <person name="Kucharzyk K."/>
            <person name="Murdoch R.W."/>
            <person name="Higgins S."/>
            <person name="Loffler F."/>
        </authorList>
    </citation>
    <scope>NUCLEOTIDE SEQUENCE</scope>
</reference>